<gene>
    <name evidence="2" type="ORF">Tchar_00929</name>
</gene>
<comment type="caution">
    <text evidence="2">The sequence shown here is derived from an EMBL/GenBank/DDBJ whole genome shotgun (WGS) entry which is preliminary data.</text>
</comment>
<organism evidence="2 3">
    <name type="scientific">Tepidimonas charontis</name>
    <dbReference type="NCBI Taxonomy" id="2267262"/>
    <lineage>
        <taxon>Bacteria</taxon>
        <taxon>Pseudomonadati</taxon>
        <taxon>Pseudomonadota</taxon>
        <taxon>Betaproteobacteria</taxon>
        <taxon>Burkholderiales</taxon>
        <taxon>Tepidimonas</taxon>
    </lineage>
</organism>
<dbReference type="RefSeq" id="WP_144327917.1">
    <property type="nucleotide sequence ID" value="NZ_VJON01000010.1"/>
</dbReference>
<evidence type="ECO:0000256" key="1">
    <source>
        <dbReference type="SAM" id="SignalP"/>
    </source>
</evidence>
<proteinExistence type="predicted"/>
<name>A0A554XH28_9BURK</name>
<keyword evidence="1" id="KW-0732">Signal</keyword>
<feature type="signal peptide" evidence="1">
    <location>
        <begin position="1"/>
        <end position="21"/>
    </location>
</feature>
<evidence type="ECO:0000313" key="3">
    <source>
        <dbReference type="Proteomes" id="UP000318294"/>
    </source>
</evidence>
<dbReference type="AlphaFoldDB" id="A0A554XH28"/>
<dbReference type="Proteomes" id="UP000318294">
    <property type="component" value="Unassembled WGS sequence"/>
</dbReference>
<protein>
    <submittedName>
        <fullName evidence="2">Uncharacterized protein</fullName>
    </submittedName>
</protein>
<sequence>MGEILVIVALVMAALFSNAKAQAPSSDEFVGEMQVFLQQEAAKSGMAFRVDGQLKDRVFVRVSSISKLKSDVDIAERLKPVAAHLPPGVSIRVRDGEVVLQVR</sequence>
<dbReference type="EMBL" id="VJON01000010">
    <property type="protein sequence ID" value="TSE35140.1"/>
    <property type="molecule type" value="Genomic_DNA"/>
</dbReference>
<reference evidence="2 3" key="1">
    <citation type="submission" date="2019-07" db="EMBL/GenBank/DDBJ databases">
        <title>Tepidimonas charontis SPSP-6 draft genome.</title>
        <authorList>
            <person name="Da Costa M.S."/>
            <person name="Froufe H.J.C."/>
            <person name="Egas C."/>
            <person name="Albuquerque L."/>
        </authorList>
    </citation>
    <scope>NUCLEOTIDE SEQUENCE [LARGE SCALE GENOMIC DNA]</scope>
    <source>
        <strain evidence="2 3">SPSP-6</strain>
    </source>
</reference>
<keyword evidence="3" id="KW-1185">Reference proteome</keyword>
<feature type="chain" id="PRO_5021760082" evidence="1">
    <location>
        <begin position="22"/>
        <end position="103"/>
    </location>
</feature>
<accession>A0A554XH28</accession>
<evidence type="ECO:0000313" key="2">
    <source>
        <dbReference type="EMBL" id="TSE35140.1"/>
    </source>
</evidence>